<feature type="compositionally biased region" description="Gly residues" evidence="2">
    <location>
        <begin position="194"/>
        <end position="203"/>
    </location>
</feature>
<evidence type="ECO:0000256" key="1">
    <source>
        <dbReference type="ARBA" id="ARBA00023054"/>
    </source>
</evidence>
<feature type="compositionally biased region" description="Basic residues" evidence="2">
    <location>
        <begin position="344"/>
        <end position="353"/>
    </location>
</feature>
<name>A0A6A6NMG7_9PEZI</name>
<feature type="compositionally biased region" description="Basic and acidic residues" evidence="2">
    <location>
        <begin position="437"/>
        <end position="482"/>
    </location>
</feature>
<dbReference type="Pfam" id="PF09073">
    <property type="entry name" value="BUD22"/>
    <property type="match status" value="1"/>
</dbReference>
<dbReference type="PANTHER" id="PTHR23325:SF1">
    <property type="entry name" value="SERUM RESPONSE FACTOR-BINDING PROTEIN 1"/>
    <property type="match status" value="1"/>
</dbReference>
<keyword evidence="1" id="KW-0175">Coiled coil</keyword>
<feature type="compositionally biased region" description="Basic and acidic residues" evidence="2">
    <location>
        <begin position="80"/>
        <end position="91"/>
    </location>
</feature>
<dbReference type="GO" id="GO:0005634">
    <property type="term" value="C:nucleus"/>
    <property type="evidence" value="ECO:0007669"/>
    <property type="project" value="TreeGrafter"/>
</dbReference>
<dbReference type="InterPro" id="IPR015158">
    <property type="entry name" value="Bud22_dom"/>
</dbReference>
<accession>A0A6A6NMG7</accession>
<dbReference type="EMBL" id="MU001702">
    <property type="protein sequence ID" value="KAF2452849.1"/>
    <property type="molecule type" value="Genomic_DNA"/>
</dbReference>
<feature type="compositionally biased region" description="Polar residues" evidence="2">
    <location>
        <begin position="246"/>
        <end position="258"/>
    </location>
</feature>
<organism evidence="4 5">
    <name type="scientific">Lineolata rhizophorae</name>
    <dbReference type="NCBI Taxonomy" id="578093"/>
    <lineage>
        <taxon>Eukaryota</taxon>
        <taxon>Fungi</taxon>
        <taxon>Dikarya</taxon>
        <taxon>Ascomycota</taxon>
        <taxon>Pezizomycotina</taxon>
        <taxon>Dothideomycetes</taxon>
        <taxon>Dothideomycetes incertae sedis</taxon>
        <taxon>Lineolatales</taxon>
        <taxon>Lineolataceae</taxon>
        <taxon>Lineolata</taxon>
    </lineage>
</organism>
<feature type="compositionally biased region" description="Gly residues" evidence="2">
    <location>
        <begin position="424"/>
        <end position="434"/>
    </location>
</feature>
<feature type="region of interest" description="Disordered" evidence="2">
    <location>
        <begin position="51"/>
        <end position="91"/>
    </location>
</feature>
<feature type="domain" description="Bud22" evidence="3">
    <location>
        <begin position="34"/>
        <end position="482"/>
    </location>
</feature>
<keyword evidence="5" id="KW-1185">Reference proteome</keyword>
<dbReference type="InterPro" id="IPR037393">
    <property type="entry name" value="Bud22/SRFB1"/>
</dbReference>
<feature type="compositionally biased region" description="Polar residues" evidence="2">
    <location>
        <begin position="310"/>
        <end position="321"/>
    </location>
</feature>
<protein>
    <submittedName>
        <fullName evidence="4">Bud-site selection protein</fullName>
    </submittedName>
</protein>
<feature type="compositionally biased region" description="Basic and acidic residues" evidence="2">
    <location>
        <begin position="329"/>
        <end position="343"/>
    </location>
</feature>
<feature type="compositionally biased region" description="Basic and acidic residues" evidence="2">
    <location>
        <begin position="387"/>
        <end position="409"/>
    </location>
</feature>
<dbReference type="AlphaFoldDB" id="A0A6A6NMG7"/>
<dbReference type="OrthoDB" id="3364872at2759"/>
<evidence type="ECO:0000256" key="2">
    <source>
        <dbReference type="SAM" id="MobiDB-lite"/>
    </source>
</evidence>
<sequence length="482" mass="52330">MPGKRKRPIIDTGDTNEDAVVEARRDAALLRHLQRSQRAVARGLKLAKAFEKQKLTRRRKRTSAASGPVAGPEGPLPGDAFKDAERKDKESLEETLARFDAEEAALKAMNVQSTARRYLRKMLLKEKGMGPVLRARGGVLDEALPPPVGANGQDGDRVETVDEATANVLGRMCKARATVEAITEAKEGVRRVLGLGGGMAGNGKGEKRQRKGPRKEQEEEADMKEYKSARRGSPEYGAYDVEHIQRPSQKGNDESAQPNGPAPTPPDSTHDHFAPHARRGTDVGPSASPAPAADGYDLPTCHDKSAFLPSLTTGGYWSGGTSESDSEDDLRRADFSPEPEPQRRNRPGQRARRQLWEQKYGREARHLQQAQRVRGAAGPASRHGNGGKRDKRSEGWDAKRGARPTDGKKGWTTGKCGGDFSTGRFGGPGVGGGAGRKKGEGKGAKEGKRDDEGKLHPSWEAAKRAKEQKMSMEFKGKKVVFD</sequence>
<evidence type="ECO:0000259" key="3">
    <source>
        <dbReference type="Pfam" id="PF09073"/>
    </source>
</evidence>
<dbReference type="GO" id="GO:0030686">
    <property type="term" value="C:90S preribosome"/>
    <property type="evidence" value="ECO:0007669"/>
    <property type="project" value="TreeGrafter"/>
</dbReference>
<reference evidence="4" key="1">
    <citation type="journal article" date="2020" name="Stud. Mycol.">
        <title>101 Dothideomycetes genomes: a test case for predicting lifestyles and emergence of pathogens.</title>
        <authorList>
            <person name="Haridas S."/>
            <person name="Albert R."/>
            <person name="Binder M."/>
            <person name="Bloem J."/>
            <person name="Labutti K."/>
            <person name="Salamov A."/>
            <person name="Andreopoulos B."/>
            <person name="Baker S."/>
            <person name="Barry K."/>
            <person name="Bills G."/>
            <person name="Bluhm B."/>
            <person name="Cannon C."/>
            <person name="Castanera R."/>
            <person name="Culley D."/>
            <person name="Daum C."/>
            <person name="Ezra D."/>
            <person name="Gonzalez J."/>
            <person name="Henrissat B."/>
            <person name="Kuo A."/>
            <person name="Liang C."/>
            <person name="Lipzen A."/>
            <person name="Lutzoni F."/>
            <person name="Magnuson J."/>
            <person name="Mondo S."/>
            <person name="Nolan M."/>
            <person name="Ohm R."/>
            <person name="Pangilinan J."/>
            <person name="Park H.-J."/>
            <person name="Ramirez L."/>
            <person name="Alfaro M."/>
            <person name="Sun H."/>
            <person name="Tritt A."/>
            <person name="Yoshinaga Y."/>
            <person name="Zwiers L.-H."/>
            <person name="Turgeon B."/>
            <person name="Goodwin S."/>
            <person name="Spatafora J."/>
            <person name="Crous P."/>
            <person name="Grigoriev I."/>
        </authorList>
    </citation>
    <scope>NUCLEOTIDE SEQUENCE</scope>
    <source>
        <strain evidence="4">ATCC 16933</strain>
    </source>
</reference>
<dbReference type="PANTHER" id="PTHR23325">
    <property type="entry name" value="SERUM RESPONSE FACTOR-BINDING"/>
    <property type="match status" value="1"/>
</dbReference>
<proteinExistence type="predicted"/>
<evidence type="ECO:0000313" key="5">
    <source>
        <dbReference type="Proteomes" id="UP000799766"/>
    </source>
</evidence>
<dbReference type="Proteomes" id="UP000799766">
    <property type="component" value="Unassembled WGS sequence"/>
</dbReference>
<evidence type="ECO:0000313" key="4">
    <source>
        <dbReference type="EMBL" id="KAF2452849.1"/>
    </source>
</evidence>
<feature type="compositionally biased region" description="Basic and acidic residues" evidence="2">
    <location>
        <begin position="354"/>
        <end position="366"/>
    </location>
</feature>
<feature type="region of interest" description="Disordered" evidence="2">
    <location>
        <begin position="193"/>
        <end position="482"/>
    </location>
</feature>
<dbReference type="GO" id="GO:0030490">
    <property type="term" value="P:maturation of SSU-rRNA"/>
    <property type="evidence" value="ECO:0007669"/>
    <property type="project" value="TreeGrafter"/>
</dbReference>
<gene>
    <name evidence="4" type="ORF">BDY21DRAFT_367410</name>
</gene>